<evidence type="ECO:0008006" key="7">
    <source>
        <dbReference type="Google" id="ProtNLM"/>
    </source>
</evidence>
<accession>A0A9W9HY98</accession>
<comment type="caution">
    <text evidence="5">The sequence shown here is derived from an EMBL/GenBank/DDBJ whole genome shotgun (WGS) entry which is preliminary data.</text>
</comment>
<dbReference type="InterPro" id="IPR013595">
    <property type="entry name" value="Pept_S33_TAP-like_C"/>
</dbReference>
<keyword evidence="6" id="KW-1185">Reference proteome</keyword>
<evidence type="ECO:0000259" key="3">
    <source>
        <dbReference type="Pfam" id="PF00561"/>
    </source>
</evidence>
<feature type="domain" description="Peptidase S33 tripeptidyl aminopeptidase-like C-terminal" evidence="4">
    <location>
        <begin position="534"/>
        <end position="617"/>
    </location>
</feature>
<dbReference type="PANTHER" id="PTHR43248">
    <property type="entry name" value="2-SUCCINYL-6-HYDROXY-2,4-CYCLOHEXADIENE-1-CARBOXYLATE SYNTHASE"/>
    <property type="match status" value="1"/>
</dbReference>
<keyword evidence="2" id="KW-0378">Hydrolase</keyword>
<dbReference type="GO" id="GO:0072330">
    <property type="term" value="P:monocarboxylic acid biosynthetic process"/>
    <property type="evidence" value="ECO:0007669"/>
    <property type="project" value="UniProtKB-ARBA"/>
</dbReference>
<dbReference type="InterPro" id="IPR051601">
    <property type="entry name" value="Serine_prot/Carboxylest_S33"/>
</dbReference>
<dbReference type="Gene3D" id="3.40.50.1820">
    <property type="entry name" value="alpha/beta hydrolase"/>
    <property type="match status" value="1"/>
</dbReference>
<dbReference type="GO" id="GO:0017000">
    <property type="term" value="P:antibiotic biosynthetic process"/>
    <property type="evidence" value="ECO:0007669"/>
    <property type="project" value="UniProtKB-ARBA"/>
</dbReference>
<name>A0A9W9HY98_9EURO</name>
<dbReference type="EMBL" id="JAPQKO010000005">
    <property type="protein sequence ID" value="KAJ5161212.1"/>
    <property type="molecule type" value="Genomic_DNA"/>
</dbReference>
<evidence type="ECO:0000256" key="2">
    <source>
        <dbReference type="ARBA" id="ARBA00022801"/>
    </source>
</evidence>
<dbReference type="GO" id="GO:0016787">
    <property type="term" value="F:hydrolase activity"/>
    <property type="evidence" value="ECO:0007669"/>
    <property type="project" value="UniProtKB-KW"/>
</dbReference>
<dbReference type="SUPFAM" id="SSF53474">
    <property type="entry name" value="alpha/beta-Hydrolases"/>
    <property type="match status" value="1"/>
</dbReference>
<evidence type="ECO:0000313" key="5">
    <source>
        <dbReference type="EMBL" id="KAJ5161212.1"/>
    </source>
</evidence>
<dbReference type="InterPro" id="IPR000073">
    <property type="entry name" value="AB_hydrolase_1"/>
</dbReference>
<dbReference type="Pfam" id="PF00561">
    <property type="entry name" value="Abhydrolase_1"/>
    <property type="match status" value="1"/>
</dbReference>
<evidence type="ECO:0000259" key="4">
    <source>
        <dbReference type="Pfam" id="PF08386"/>
    </source>
</evidence>
<evidence type="ECO:0000313" key="6">
    <source>
        <dbReference type="Proteomes" id="UP001146351"/>
    </source>
</evidence>
<organism evidence="5 6">
    <name type="scientific">Penicillium capsulatum</name>
    <dbReference type="NCBI Taxonomy" id="69766"/>
    <lineage>
        <taxon>Eukaryota</taxon>
        <taxon>Fungi</taxon>
        <taxon>Dikarya</taxon>
        <taxon>Ascomycota</taxon>
        <taxon>Pezizomycotina</taxon>
        <taxon>Eurotiomycetes</taxon>
        <taxon>Eurotiomycetidae</taxon>
        <taxon>Eurotiales</taxon>
        <taxon>Aspergillaceae</taxon>
        <taxon>Penicillium</taxon>
    </lineage>
</organism>
<sequence length="631" mass="70073">MGSPSTSDQRPVARSPCLARAITWIGAVLGLVGLMKLHNLFSDTRISHVDLPWRKLWQRSPYGQFPLGNDPFQFIPCTNASLPPPLEDPEPRRSWAARFDPNPDHWSWSRPRSDRNVTNDPYAGRGIFMCGYLDVPLDYLNSSDTRIVRLAVTKLQVSGLTRLDAPSCQLNTGHKSKRTLIIEPGGPGGSGTFYTWTAAEDVTERLSDGQFDVLGWDPRGVNISLPSASCFPNNAFRDRWSLLTQQYREVADPTHLLGIFDAMHNATMHGCWQMLGDFGRFISTASVARDVDEIRKALGEEDVTGYFVSYGTGIGQTYANMFPDKVGRLILDGTEYVKDHRQLGGFGQTALDNTTDAWRAFLGECIDAGPDLCALAKPINNSIRPVTLASLESRMESVLNSLIAQPASAYSVSSGPSLITYSSLVDRLYDAMYDPRKWPNTAQMLSDLEANNATLAAILLDKSWSYDPTFPLSRGPASGELGSLVICADSYDAPQPESGLQWWGELWKTMTAQSWIAGNSRFFSVLPCRHYTTYWPSPAEVYRGDLNHTLKTPVLLVAETYDPATPLRNGRKLLEEMGQNARLIVHHAYGHSSNRDRSDCTDQAAKAYILDGILPSEKEIQCYANKKPYRP</sequence>
<feature type="domain" description="AB hydrolase-1" evidence="3">
    <location>
        <begin position="179"/>
        <end position="343"/>
    </location>
</feature>
<dbReference type="Proteomes" id="UP001146351">
    <property type="component" value="Unassembled WGS sequence"/>
</dbReference>
<reference evidence="5" key="2">
    <citation type="journal article" date="2023" name="IMA Fungus">
        <title>Comparative genomic study of the Penicillium genus elucidates a diverse pangenome and 15 lateral gene transfer events.</title>
        <authorList>
            <person name="Petersen C."/>
            <person name="Sorensen T."/>
            <person name="Nielsen M.R."/>
            <person name="Sondergaard T.E."/>
            <person name="Sorensen J.L."/>
            <person name="Fitzpatrick D.A."/>
            <person name="Frisvad J.C."/>
            <person name="Nielsen K.L."/>
        </authorList>
    </citation>
    <scope>NUCLEOTIDE SEQUENCE</scope>
    <source>
        <strain evidence="5">IBT 21917</strain>
    </source>
</reference>
<proteinExistence type="inferred from homology"/>
<dbReference type="Pfam" id="PF08386">
    <property type="entry name" value="Abhydrolase_4"/>
    <property type="match status" value="1"/>
</dbReference>
<dbReference type="InterPro" id="IPR029058">
    <property type="entry name" value="AB_hydrolase_fold"/>
</dbReference>
<gene>
    <name evidence="5" type="ORF">N7492_006604</name>
</gene>
<dbReference type="PANTHER" id="PTHR43248:SF25">
    <property type="entry name" value="AB HYDROLASE-1 DOMAIN-CONTAINING PROTEIN-RELATED"/>
    <property type="match status" value="1"/>
</dbReference>
<protein>
    <recommendedName>
        <fullName evidence="7">AB hydrolase-1 domain-containing protein</fullName>
    </recommendedName>
</protein>
<comment type="similarity">
    <text evidence="1">Belongs to the peptidase S33 family.</text>
</comment>
<reference evidence="5" key="1">
    <citation type="submission" date="2022-11" db="EMBL/GenBank/DDBJ databases">
        <authorList>
            <person name="Petersen C."/>
        </authorList>
    </citation>
    <scope>NUCLEOTIDE SEQUENCE</scope>
    <source>
        <strain evidence="5">IBT 21917</strain>
    </source>
</reference>
<dbReference type="AlphaFoldDB" id="A0A9W9HY98"/>
<dbReference type="OrthoDB" id="425534at2759"/>
<evidence type="ECO:0000256" key="1">
    <source>
        <dbReference type="ARBA" id="ARBA00010088"/>
    </source>
</evidence>